<dbReference type="PANTHER" id="PTHR43264">
    <property type="match status" value="1"/>
</dbReference>
<keyword evidence="3" id="KW-0378">Hydrolase</keyword>
<dbReference type="InterPro" id="IPR001910">
    <property type="entry name" value="Inosine/uridine_hydrolase_dom"/>
</dbReference>
<dbReference type="EMBL" id="CP007035">
    <property type="protein sequence ID" value="AHF15436.1"/>
    <property type="molecule type" value="Genomic_DNA"/>
</dbReference>
<dbReference type="AlphaFoldDB" id="W0F281"/>
<dbReference type="KEGG" id="nso:NIASO_10240"/>
<dbReference type="PANTHER" id="PTHR43264:SF1">
    <property type="entry name" value="INOSINE_URIDINE-PREFERRING NUCLEOSIDE HYDROLASE DOMAIN-CONTAINING PROTEIN"/>
    <property type="match status" value="1"/>
</dbReference>
<protein>
    <submittedName>
        <fullName evidence="3">Nucleoside hydrolase</fullName>
    </submittedName>
</protein>
<feature type="domain" description="Inosine/uridine-preferring nucleoside hydrolase" evidence="2">
    <location>
        <begin position="30"/>
        <end position="292"/>
    </location>
</feature>
<dbReference type="STRING" id="929713.NIASO_10240"/>
<dbReference type="Pfam" id="PF01156">
    <property type="entry name" value="IU_nuc_hydro"/>
    <property type="match status" value="1"/>
</dbReference>
<dbReference type="RefSeq" id="WP_008584055.1">
    <property type="nucleotide sequence ID" value="NZ_CP007035.1"/>
</dbReference>
<reference evidence="3 4" key="1">
    <citation type="submission" date="2013-12" db="EMBL/GenBank/DDBJ databases">
        <authorList>
            <consortium name="DOE Joint Genome Institute"/>
            <person name="Eisen J."/>
            <person name="Huntemann M."/>
            <person name="Han J."/>
            <person name="Chen A."/>
            <person name="Kyrpides N."/>
            <person name="Mavromatis K."/>
            <person name="Markowitz V."/>
            <person name="Palaniappan K."/>
            <person name="Ivanova N."/>
            <person name="Schaumberg A."/>
            <person name="Pati A."/>
            <person name="Liolios K."/>
            <person name="Nordberg H.P."/>
            <person name="Cantor M.N."/>
            <person name="Hua S.X."/>
            <person name="Woyke T."/>
        </authorList>
    </citation>
    <scope>NUCLEOTIDE SEQUENCE [LARGE SCALE GENOMIC DNA]</scope>
    <source>
        <strain evidence="4">DSM 19437</strain>
    </source>
</reference>
<accession>W0F281</accession>
<dbReference type="HOGENOM" id="CLU_055874_0_0_10"/>
<evidence type="ECO:0000313" key="3">
    <source>
        <dbReference type="EMBL" id="AHF15436.1"/>
    </source>
</evidence>
<evidence type="ECO:0000256" key="1">
    <source>
        <dbReference type="SAM" id="SignalP"/>
    </source>
</evidence>
<sequence length="331" mass="36694">MKTRFFALVLLLFCITGNGWAQKKTAPVRLIFDTDMGPDYDDVGAIALLHSYADSGYVNILATIASTKYEGVAGVLNVLNTYFGRPGIPLGVPKGWAYPGKDAQHWTDSLLANYPHKIKKNSEAADAVQVYRQLLAKQPDKSVTLVTVGFFTNINNLYQSGPDRYSPLTGAELINRKVKQMVSMAGRYPHGKEFNVYKDSTAAYALLPKLKIPLIFTGWEIGAKIKTGIRLINNPAIKNSPVKDVFRIAIPQAPEDKEGRMSWDQTAVLIAVKGIHPYFDAKRGTITVERNGANGWIEDPAGNAVYVTQRMPWKELAVVIENGMMHQPRQK</sequence>
<dbReference type="Proteomes" id="UP000003586">
    <property type="component" value="Chromosome"/>
</dbReference>
<feature type="signal peptide" evidence="1">
    <location>
        <begin position="1"/>
        <end position="21"/>
    </location>
</feature>
<evidence type="ECO:0000259" key="2">
    <source>
        <dbReference type="Pfam" id="PF01156"/>
    </source>
</evidence>
<keyword evidence="1" id="KW-0732">Signal</keyword>
<gene>
    <name evidence="3" type="ORF">NIASO_10240</name>
</gene>
<dbReference type="OrthoDB" id="128573at2"/>
<dbReference type="SUPFAM" id="SSF53590">
    <property type="entry name" value="Nucleoside hydrolase"/>
    <property type="match status" value="1"/>
</dbReference>
<organism evidence="3 4">
    <name type="scientific">Niabella soli DSM 19437</name>
    <dbReference type="NCBI Taxonomy" id="929713"/>
    <lineage>
        <taxon>Bacteria</taxon>
        <taxon>Pseudomonadati</taxon>
        <taxon>Bacteroidota</taxon>
        <taxon>Chitinophagia</taxon>
        <taxon>Chitinophagales</taxon>
        <taxon>Chitinophagaceae</taxon>
        <taxon>Niabella</taxon>
    </lineage>
</organism>
<keyword evidence="4" id="KW-1185">Reference proteome</keyword>
<dbReference type="InterPro" id="IPR036452">
    <property type="entry name" value="Ribo_hydro-like"/>
</dbReference>
<evidence type="ECO:0000313" key="4">
    <source>
        <dbReference type="Proteomes" id="UP000003586"/>
    </source>
</evidence>
<proteinExistence type="predicted"/>
<dbReference type="eggNOG" id="COG1957">
    <property type="taxonomic scope" value="Bacteria"/>
</dbReference>
<dbReference type="Gene3D" id="3.90.245.10">
    <property type="entry name" value="Ribonucleoside hydrolase-like"/>
    <property type="match status" value="1"/>
</dbReference>
<dbReference type="GO" id="GO:0016799">
    <property type="term" value="F:hydrolase activity, hydrolyzing N-glycosyl compounds"/>
    <property type="evidence" value="ECO:0007669"/>
    <property type="project" value="InterPro"/>
</dbReference>
<name>W0F281_9BACT</name>
<feature type="chain" id="PRO_5004788238" evidence="1">
    <location>
        <begin position="22"/>
        <end position="331"/>
    </location>
</feature>